<protein>
    <submittedName>
        <fullName evidence="2">Uncharacterized protein</fullName>
    </submittedName>
</protein>
<organism evidence="2">
    <name type="scientific">uncultured Dysgonomonas sp</name>
    <dbReference type="NCBI Taxonomy" id="206096"/>
    <lineage>
        <taxon>Bacteria</taxon>
        <taxon>Pseudomonadati</taxon>
        <taxon>Bacteroidota</taxon>
        <taxon>Bacteroidia</taxon>
        <taxon>Bacteroidales</taxon>
        <taxon>Dysgonomonadaceae</taxon>
        <taxon>Dysgonomonas</taxon>
        <taxon>environmental samples</taxon>
    </lineage>
</organism>
<dbReference type="AlphaFoldDB" id="A0A212K6G3"/>
<accession>A0A212K6G3</accession>
<dbReference type="EMBL" id="FLUM01000003">
    <property type="protein sequence ID" value="SBW07290.1"/>
    <property type="molecule type" value="Genomic_DNA"/>
</dbReference>
<gene>
    <name evidence="2" type="ORF">KL86DYS1_31627</name>
</gene>
<name>A0A212K6G3_9BACT</name>
<proteinExistence type="predicted"/>
<reference evidence="2" key="1">
    <citation type="submission" date="2016-04" db="EMBL/GenBank/DDBJ databases">
        <authorList>
            <person name="Evans L.H."/>
            <person name="Alamgir A."/>
            <person name="Owens N."/>
            <person name="Weber N.D."/>
            <person name="Virtaneva K."/>
            <person name="Barbian K."/>
            <person name="Babar A."/>
            <person name="Rosenke K."/>
        </authorList>
    </citation>
    <scope>NUCLEOTIDE SEQUENCE</scope>
    <source>
        <strain evidence="2">86-1</strain>
    </source>
</reference>
<evidence type="ECO:0000313" key="2">
    <source>
        <dbReference type="EMBL" id="SBW07290.1"/>
    </source>
</evidence>
<sequence>MTSYIELINNAWELREQGIISVHEHDLYNYLLHRCNRLNWKNPFNQSTEIICAVLGINRNALTNRRNRLKQVGLIMFKDGTAKMKPAEYTITCIAKDTLCDTHSITLTDTLSYTLDHTLPYTYTKDKTIQDKTKEIETAKPVVFRKPSPEEIVGYCRKRENTVDAQEFFDFYESKGWMIGRNKMKDWQAAVRNWEKKSSENKHNAASHDNTRRYEEF</sequence>
<feature type="region of interest" description="Disordered" evidence="1">
    <location>
        <begin position="195"/>
        <end position="217"/>
    </location>
</feature>
<dbReference type="RefSeq" id="WP_296944641.1">
    <property type="nucleotide sequence ID" value="NZ_LT599032.1"/>
</dbReference>
<evidence type="ECO:0000256" key="1">
    <source>
        <dbReference type="SAM" id="MobiDB-lite"/>
    </source>
</evidence>